<dbReference type="Proteomes" id="UP000777002">
    <property type="component" value="Unassembled WGS sequence"/>
</dbReference>
<feature type="signal peptide" evidence="1">
    <location>
        <begin position="1"/>
        <end position="19"/>
    </location>
</feature>
<dbReference type="Pfam" id="PF06892">
    <property type="entry name" value="Phage_CP76"/>
    <property type="match status" value="1"/>
</dbReference>
<evidence type="ECO:0000313" key="3">
    <source>
        <dbReference type="Proteomes" id="UP000777002"/>
    </source>
</evidence>
<evidence type="ECO:0000256" key="1">
    <source>
        <dbReference type="SAM" id="SignalP"/>
    </source>
</evidence>
<dbReference type="NCBIfam" id="NF041471">
    <property type="entry name" value="phage_reg_YmfL"/>
    <property type="match status" value="1"/>
</dbReference>
<name>A0ABS2GUL8_9BURK</name>
<sequence>MMRATYIAMCRAFPGGLVAMASALGYSFDALKNRIYEKKGQSVSVEDALLMQEFSGTKHFANEVARQSGGVFLEVIPAGIRDRSELLTEFNRLTQELGELSKEYELSVRDGQIDGAEKAQLKRQAYRIHKQLEKILAISFAIYEVREDDDAKK</sequence>
<proteinExistence type="predicted"/>
<reference evidence="2 3" key="1">
    <citation type="journal article" date="2021" name="Sci. Rep.">
        <title>The distribution of antibiotic resistance genes in chicken gut microbiota commensals.</title>
        <authorList>
            <person name="Juricova H."/>
            <person name="Matiasovicova J."/>
            <person name="Kubasova T."/>
            <person name="Cejkova D."/>
            <person name="Rychlik I."/>
        </authorList>
    </citation>
    <scope>NUCLEOTIDE SEQUENCE [LARGE SCALE GENOMIC DNA]</scope>
    <source>
        <strain evidence="2 3">An562</strain>
    </source>
</reference>
<evidence type="ECO:0000313" key="2">
    <source>
        <dbReference type="EMBL" id="MBM6928607.1"/>
    </source>
</evidence>
<dbReference type="InterPro" id="IPR009679">
    <property type="entry name" value="Phage_186_CII-like"/>
</dbReference>
<accession>A0ABS2GUL8</accession>
<keyword evidence="1" id="KW-0732">Signal</keyword>
<keyword evidence="3" id="KW-1185">Reference proteome</keyword>
<gene>
    <name evidence="2" type="ORF">H5985_04900</name>
</gene>
<organism evidence="2 3">
    <name type="scientific">Parasutterella secunda</name>
    <dbReference type="NCBI Taxonomy" id="626947"/>
    <lineage>
        <taxon>Bacteria</taxon>
        <taxon>Pseudomonadati</taxon>
        <taxon>Pseudomonadota</taxon>
        <taxon>Betaproteobacteria</taxon>
        <taxon>Burkholderiales</taxon>
        <taxon>Sutterellaceae</taxon>
        <taxon>Parasutterella</taxon>
    </lineage>
</organism>
<protein>
    <submittedName>
        <fullName evidence="2">Uncharacterized protein</fullName>
    </submittedName>
</protein>
<feature type="chain" id="PRO_5045283857" evidence="1">
    <location>
        <begin position="20"/>
        <end position="153"/>
    </location>
</feature>
<comment type="caution">
    <text evidence="2">The sequence shown here is derived from an EMBL/GenBank/DDBJ whole genome shotgun (WGS) entry which is preliminary data.</text>
</comment>
<dbReference type="RefSeq" id="WP_205050194.1">
    <property type="nucleotide sequence ID" value="NZ_JACJKX010000007.1"/>
</dbReference>
<dbReference type="EMBL" id="JACJKX010000007">
    <property type="protein sequence ID" value="MBM6928607.1"/>
    <property type="molecule type" value="Genomic_DNA"/>
</dbReference>
<dbReference type="InterPro" id="IPR048188">
    <property type="entry name" value="YmfL-like"/>
</dbReference>